<dbReference type="Proteomes" id="UP001054945">
    <property type="component" value="Unassembled WGS sequence"/>
</dbReference>
<evidence type="ECO:0000313" key="2">
    <source>
        <dbReference type="Proteomes" id="UP001054945"/>
    </source>
</evidence>
<reference evidence="1 2" key="1">
    <citation type="submission" date="2021-06" db="EMBL/GenBank/DDBJ databases">
        <title>Caerostris extrusa draft genome.</title>
        <authorList>
            <person name="Kono N."/>
            <person name="Arakawa K."/>
        </authorList>
    </citation>
    <scope>NUCLEOTIDE SEQUENCE [LARGE SCALE GENOMIC DNA]</scope>
</reference>
<accession>A0AAV4M4M2</accession>
<name>A0AAV4M4M2_CAEEX</name>
<dbReference type="EMBL" id="BPLR01019395">
    <property type="protein sequence ID" value="GIX67396.1"/>
    <property type="molecule type" value="Genomic_DNA"/>
</dbReference>
<comment type="caution">
    <text evidence="1">The sequence shown here is derived from an EMBL/GenBank/DDBJ whole genome shotgun (WGS) entry which is preliminary data.</text>
</comment>
<evidence type="ECO:0000313" key="1">
    <source>
        <dbReference type="EMBL" id="GIX67396.1"/>
    </source>
</evidence>
<protein>
    <submittedName>
        <fullName evidence="1">Uncharacterized protein</fullName>
    </submittedName>
</protein>
<dbReference type="AlphaFoldDB" id="A0AAV4M4M2"/>
<organism evidence="1 2">
    <name type="scientific">Caerostris extrusa</name>
    <name type="common">Bark spider</name>
    <name type="synonym">Caerostris bankana</name>
    <dbReference type="NCBI Taxonomy" id="172846"/>
    <lineage>
        <taxon>Eukaryota</taxon>
        <taxon>Metazoa</taxon>
        <taxon>Ecdysozoa</taxon>
        <taxon>Arthropoda</taxon>
        <taxon>Chelicerata</taxon>
        <taxon>Arachnida</taxon>
        <taxon>Araneae</taxon>
        <taxon>Araneomorphae</taxon>
        <taxon>Entelegynae</taxon>
        <taxon>Araneoidea</taxon>
        <taxon>Araneidae</taxon>
        <taxon>Caerostris</taxon>
    </lineage>
</organism>
<proteinExistence type="predicted"/>
<keyword evidence="2" id="KW-1185">Reference proteome</keyword>
<sequence length="131" mass="14449">MAYAGEKFPQKLCDPLPLPNDPMTGNIAVGSLISSILVDKREFTNSVSRGTQTRILFQDIKALSTLVYTNDHPILFVSLTRLDVHLTPPPPTSTHNYISSTANCRCSKLANGYQDSSQIHPYSELSEYSSC</sequence>
<gene>
    <name evidence="1" type="ORF">CEXT_41891</name>
</gene>